<evidence type="ECO:0000313" key="2">
    <source>
        <dbReference type="Proteomes" id="UP000054549"/>
    </source>
</evidence>
<gene>
    <name evidence="1" type="ORF">M378DRAFT_167378</name>
</gene>
<dbReference type="Proteomes" id="UP000054549">
    <property type="component" value="Unassembled WGS sequence"/>
</dbReference>
<dbReference type="InParanoid" id="A0A0C2T3H7"/>
<protein>
    <submittedName>
        <fullName evidence="1">Uncharacterized protein</fullName>
    </submittedName>
</protein>
<dbReference type="HOGENOM" id="CLU_2922158_0_0_1"/>
<keyword evidence="2" id="KW-1185">Reference proteome</keyword>
<reference evidence="1 2" key="1">
    <citation type="submission" date="2014-04" db="EMBL/GenBank/DDBJ databases">
        <title>Evolutionary Origins and Diversification of the Mycorrhizal Mutualists.</title>
        <authorList>
            <consortium name="DOE Joint Genome Institute"/>
            <consortium name="Mycorrhizal Genomics Consortium"/>
            <person name="Kohler A."/>
            <person name="Kuo A."/>
            <person name="Nagy L.G."/>
            <person name="Floudas D."/>
            <person name="Copeland A."/>
            <person name="Barry K.W."/>
            <person name="Cichocki N."/>
            <person name="Veneault-Fourrey C."/>
            <person name="LaButti K."/>
            <person name="Lindquist E.A."/>
            <person name="Lipzen A."/>
            <person name="Lundell T."/>
            <person name="Morin E."/>
            <person name="Murat C."/>
            <person name="Riley R."/>
            <person name="Ohm R."/>
            <person name="Sun H."/>
            <person name="Tunlid A."/>
            <person name="Henrissat B."/>
            <person name="Grigoriev I.V."/>
            <person name="Hibbett D.S."/>
            <person name="Martin F."/>
        </authorList>
    </citation>
    <scope>NUCLEOTIDE SEQUENCE [LARGE SCALE GENOMIC DNA]</scope>
    <source>
        <strain evidence="1 2">Koide BX008</strain>
    </source>
</reference>
<dbReference type="EMBL" id="KN818289">
    <property type="protein sequence ID" value="KIL61039.1"/>
    <property type="molecule type" value="Genomic_DNA"/>
</dbReference>
<sequence>MRRFRYEDLGTRLAVLAQRPVQGIFARAQRLARIRYKRPVNITVPCGNMGVKYCRHMETSH</sequence>
<organism evidence="1 2">
    <name type="scientific">Amanita muscaria (strain Koide BX008)</name>
    <dbReference type="NCBI Taxonomy" id="946122"/>
    <lineage>
        <taxon>Eukaryota</taxon>
        <taxon>Fungi</taxon>
        <taxon>Dikarya</taxon>
        <taxon>Basidiomycota</taxon>
        <taxon>Agaricomycotina</taxon>
        <taxon>Agaricomycetes</taxon>
        <taxon>Agaricomycetidae</taxon>
        <taxon>Agaricales</taxon>
        <taxon>Pluteineae</taxon>
        <taxon>Amanitaceae</taxon>
        <taxon>Amanita</taxon>
    </lineage>
</organism>
<evidence type="ECO:0000313" key="1">
    <source>
        <dbReference type="EMBL" id="KIL61039.1"/>
    </source>
</evidence>
<dbReference type="AlphaFoldDB" id="A0A0C2T3H7"/>
<accession>A0A0C2T3H7</accession>
<name>A0A0C2T3H7_AMAMK</name>
<proteinExistence type="predicted"/>